<keyword evidence="2" id="KW-1185">Reference proteome</keyword>
<dbReference type="EMBL" id="NQVE01000129">
    <property type="protein sequence ID" value="RAL45662.1"/>
    <property type="molecule type" value="Genomic_DNA"/>
</dbReference>
<organism evidence="1 2">
    <name type="scientific">Cuscuta australis</name>
    <dbReference type="NCBI Taxonomy" id="267555"/>
    <lineage>
        <taxon>Eukaryota</taxon>
        <taxon>Viridiplantae</taxon>
        <taxon>Streptophyta</taxon>
        <taxon>Embryophyta</taxon>
        <taxon>Tracheophyta</taxon>
        <taxon>Spermatophyta</taxon>
        <taxon>Magnoliopsida</taxon>
        <taxon>eudicotyledons</taxon>
        <taxon>Gunneridae</taxon>
        <taxon>Pentapetalae</taxon>
        <taxon>asterids</taxon>
        <taxon>lamiids</taxon>
        <taxon>Solanales</taxon>
        <taxon>Convolvulaceae</taxon>
        <taxon>Cuscuteae</taxon>
        <taxon>Cuscuta</taxon>
        <taxon>Cuscuta subgen. Grammica</taxon>
        <taxon>Cuscuta sect. Cleistogrammica</taxon>
    </lineage>
</organism>
<gene>
    <name evidence="1" type="ORF">DM860_009526</name>
</gene>
<reference evidence="1 2" key="1">
    <citation type="submission" date="2018-06" db="EMBL/GenBank/DDBJ databases">
        <title>The Genome of Cuscuta australis (Dodder) Provides Insight into the Evolution of Plant Parasitism.</title>
        <authorList>
            <person name="Liu H."/>
        </authorList>
    </citation>
    <scope>NUCLEOTIDE SEQUENCE [LARGE SCALE GENOMIC DNA]</scope>
    <source>
        <strain evidence="2">cv. Yunnan</strain>
        <tissue evidence="1">Vines</tissue>
    </source>
</reference>
<name>A0A328DIP7_9ASTE</name>
<sequence length="199" mass="21571">MNPSPSQLQICPGILKSASDLGLTIIRSLRQFKLPNSEFRLLEIEEGDDLGSLAITASLAITVVLNKWLIRMTILENDMREACGGSDFAVEENPLSSVCNRVQRASEIHSKLRMPRRGMVATALTSCPIYTSKLDDQSSLITTEGESAAVETKIRVEIPNSALAGAEYDALVPPASLGEQRAELVERGCGRRGINGRDS</sequence>
<accession>A0A328DIP7</accession>
<comment type="caution">
    <text evidence="1">The sequence shown here is derived from an EMBL/GenBank/DDBJ whole genome shotgun (WGS) entry which is preliminary data.</text>
</comment>
<evidence type="ECO:0000313" key="1">
    <source>
        <dbReference type="EMBL" id="RAL45662.1"/>
    </source>
</evidence>
<proteinExistence type="predicted"/>
<dbReference type="AlphaFoldDB" id="A0A328DIP7"/>
<evidence type="ECO:0000313" key="2">
    <source>
        <dbReference type="Proteomes" id="UP000249390"/>
    </source>
</evidence>
<dbReference type="Proteomes" id="UP000249390">
    <property type="component" value="Unassembled WGS sequence"/>
</dbReference>
<protein>
    <submittedName>
        <fullName evidence="1">Uncharacterized protein</fullName>
    </submittedName>
</protein>